<dbReference type="PANTHER" id="PTHR33270:SF7">
    <property type="entry name" value="SNRNP25 UBIQUITIN-LIKE DOMAIN-CONTAINING PROTEIN"/>
    <property type="match status" value="1"/>
</dbReference>
<name>A0AAV2DPX9_9ROSI</name>
<dbReference type="Proteomes" id="UP001497516">
    <property type="component" value="Chromosome 3"/>
</dbReference>
<reference evidence="2 3" key="1">
    <citation type="submission" date="2024-04" db="EMBL/GenBank/DDBJ databases">
        <authorList>
            <person name="Fracassetti M."/>
        </authorList>
    </citation>
    <scope>NUCLEOTIDE SEQUENCE [LARGE SCALE GENOMIC DNA]</scope>
</reference>
<accession>A0AAV2DPX9</accession>
<dbReference type="EMBL" id="OZ034816">
    <property type="protein sequence ID" value="CAL1375591.1"/>
    <property type="molecule type" value="Genomic_DNA"/>
</dbReference>
<dbReference type="InterPro" id="IPR040358">
    <property type="entry name" value="At4g22758-like"/>
</dbReference>
<dbReference type="Pfam" id="PF23156">
    <property type="entry name" value="DUF7054"/>
    <property type="match status" value="1"/>
</dbReference>
<proteinExistence type="predicted"/>
<dbReference type="InterPro" id="IPR055482">
    <property type="entry name" value="DUF7054"/>
</dbReference>
<dbReference type="AlphaFoldDB" id="A0AAV2DPX9"/>
<gene>
    <name evidence="2" type="ORF">LTRI10_LOCUS17379</name>
</gene>
<feature type="domain" description="DUF7054" evidence="1">
    <location>
        <begin position="13"/>
        <end position="96"/>
    </location>
</feature>
<organism evidence="2 3">
    <name type="scientific">Linum trigynum</name>
    <dbReference type="NCBI Taxonomy" id="586398"/>
    <lineage>
        <taxon>Eukaryota</taxon>
        <taxon>Viridiplantae</taxon>
        <taxon>Streptophyta</taxon>
        <taxon>Embryophyta</taxon>
        <taxon>Tracheophyta</taxon>
        <taxon>Spermatophyta</taxon>
        <taxon>Magnoliopsida</taxon>
        <taxon>eudicotyledons</taxon>
        <taxon>Gunneridae</taxon>
        <taxon>Pentapetalae</taxon>
        <taxon>rosids</taxon>
        <taxon>fabids</taxon>
        <taxon>Malpighiales</taxon>
        <taxon>Linaceae</taxon>
        <taxon>Linum</taxon>
    </lineage>
</organism>
<evidence type="ECO:0000259" key="1">
    <source>
        <dbReference type="Pfam" id="PF23156"/>
    </source>
</evidence>
<evidence type="ECO:0000313" key="2">
    <source>
        <dbReference type="EMBL" id="CAL1375591.1"/>
    </source>
</evidence>
<keyword evidence="3" id="KW-1185">Reference proteome</keyword>
<dbReference type="PANTHER" id="PTHR33270">
    <property type="entry name" value="BNAC05G50380D PROTEIN"/>
    <property type="match status" value="1"/>
</dbReference>
<sequence length="137" mass="15409">MSSSGGGGGGQRLNKLLVNVKIERSLGPVQVIVSPESRVKDLIKSAVEIYVREKRRPFLEETDPRRFRLHYSQFTFQSLEEEEKLVNLESRNFFMCSRPSPTTTSSSSSAGCSSEDSETMVAIKSPFLSINWIDFLL</sequence>
<evidence type="ECO:0000313" key="3">
    <source>
        <dbReference type="Proteomes" id="UP001497516"/>
    </source>
</evidence>
<protein>
    <recommendedName>
        <fullName evidence="1">DUF7054 domain-containing protein</fullName>
    </recommendedName>
</protein>